<evidence type="ECO:0000313" key="3">
    <source>
        <dbReference type="Proteomes" id="UP000787322"/>
    </source>
</evidence>
<accession>A0A9D5X8M1</accession>
<evidence type="ECO:0000313" key="2">
    <source>
        <dbReference type="EMBL" id="MBF4803318.1"/>
    </source>
</evidence>
<name>A0A9D5X8M1_9ACTN</name>
<feature type="transmembrane region" description="Helical" evidence="1">
    <location>
        <begin position="69"/>
        <end position="90"/>
    </location>
</feature>
<comment type="caution">
    <text evidence="2">The sequence shown here is derived from an EMBL/GenBank/DDBJ whole genome shotgun (WGS) entry which is preliminary data.</text>
</comment>
<gene>
    <name evidence="2" type="ORF">HXK24_05830</name>
</gene>
<reference evidence="2" key="1">
    <citation type="submission" date="2020-04" db="EMBL/GenBank/DDBJ databases">
        <title>Deep metagenomics examines the oral microbiome during advanced dental caries in children, revealing novel taxa and co-occurrences with host molecules.</title>
        <authorList>
            <person name="Baker J.L."/>
            <person name="Morton J.T."/>
            <person name="Dinis M."/>
            <person name="Alvarez R."/>
            <person name="Tran N.C."/>
            <person name="Knight R."/>
            <person name="Edlund A."/>
        </authorList>
    </citation>
    <scope>NUCLEOTIDE SEQUENCE</scope>
    <source>
        <strain evidence="2">JCVI_3_bin.11</strain>
    </source>
</reference>
<dbReference type="Proteomes" id="UP000787322">
    <property type="component" value="Unassembled WGS sequence"/>
</dbReference>
<protein>
    <submittedName>
        <fullName evidence="2">Uncharacterized protein</fullName>
    </submittedName>
</protein>
<feature type="transmembrane region" description="Helical" evidence="1">
    <location>
        <begin position="96"/>
        <end position="115"/>
    </location>
</feature>
<dbReference type="EMBL" id="JABZGU010000166">
    <property type="protein sequence ID" value="MBF4803318.1"/>
    <property type="molecule type" value="Genomic_DNA"/>
</dbReference>
<keyword evidence="1" id="KW-0812">Transmembrane</keyword>
<dbReference type="AlphaFoldDB" id="A0A9D5X8M1"/>
<keyword evidence="1" id="KW-1133">Transmembrane helix</keyword>
<feature type="transmembrane region" description="Helical" evidence="1">
    <location>
        <begin position="36"/>
        <end position="57"/>
    </location>
</feature>
<keyword evidence="1" id="KW-0472">Membrane</keyword>
<proteinExistence type="predicted"/>
<sequence length="125" mass="12905">MTPETRKMKLFSLALLVGGLLGLVNVAVLVIGAGPSIDSALLLLASMISLLTGGYAAREANVPNRAAAAYPMIFGSCVVLAAIVVGQLVLKPSVTLQFIELFALLAMASAIARGSHKVKKSLEAK</sequence>
<evidence type="ECO:0000256" key="1">
    <source>
        <dbReference type="SAM" id="Phobius"/>
    </source>
</evidence>
<organism evidence="2 3">
    <name type="scientific">Lancefieldella parvula</name>
    <dbReference type="NCBI Taxonomy" id="1382"/>
    <lineage>
        <taxon>Bacteria</taxon>
        <taxon>Bacillati</taxon>
        <taxon>Actinomycetota</taxon>
        <taxon>Coriobacteriia</taxon>
        <taxon>Coriobacteriales</taxon>
        <taxon>Atopobiaceae</taxon>
        <taxon>Lancefieldella</taxon>
    </lineage>
</organism>